<evidence type="ECO:0000256" key="6">
    <source>
        <dbReference type="SAM" id="Phobius"/>
    </source>
</evidence>
<evidence type="ECO:0000256" key="4">
    <source>
        <dbReference type="ARBA" id="ARBA00023136"/>
    </source>
</evidence>
<evidence type="ECO:0000256" key="5">
    <source>
        <dbReference type="PROSITE-ProRule" id="PRU00205"/>
    </source>
</evidence>
<evidence type="ECO:0000259" key="7">
    <source>
        <dbReference type="PROSITE" id="PS50922"/>
    </source>
</evidence>
<comment type="caution">
    <text evidence="8">The sequence shown here is derived from an EMBL/GenBank/DDBJ whole genome shotgun (WGS) entry which is preliminary data.</text>
</comment>
<evidence type="ECO:0000256" key="2">
    <source>
        <dbReference type="ARBA" id="ARBA00022692"/>
    </source>
</evidence>
<evidence type="ECO:0000313" key="9">
    <source>
        <dbReference type="Proteomes" id="UP001516400"/>
    </source>
</evidence>
<keyword evidence="3 6" id="KW-1133">Transmembrane helix</keyword>
<feature type="transmembrane region" description="Helical" evidence="6">
    <location>
        <begin position="49"/>
        <end position="67"/>
    </location>
</feature>
<comment type="subcellular location">
    <subcellularLocation>
        <location evidence="1">Membrane</location>
        <topology evidence="1">Multi-pass membrane protein</topology>
    </subcellularLocation>
</comment>
<feature type="transmembrane region" description="Helical" evidence="6">
    <location>
        <begin position="169"/>
        <end position="189"/>
    </location>
</feature>
<keyword evidence="4 5" id="KW-0472">Membrane</keyword>
<dbReference type="GO" id="GO:0016020">
    <property type="term" value="C:membrane"/>
    <property type="evidence" value="ECO:0007669"/>
    <property type="project" value="UniProtKB-SubCell"/>
</dbReference>
<feature type="transmembrane region" description="Helical" evidence="6">
    <location>
        <begin position="87"/>
        <end position="109"/>
    </location>
</feature>
<organism evidence="8 9">
    <name type="scientific">Cryptolaemus montrouzieri</name>
    <dbReference type="NCBI Taxonomy" id="559131"/>
    <lineage>
        <taxon>Eukaryota</taxon>
        <taxon>Metazoa</taxon>
        <taxon>Ecdysozoa</taxon>
        <taxon>Arthropoda</taxon>
        <taxon>Hexapoda</taxon>
        <taxon>Insecta</taxon>
        <taxon>Pterygota</taxon>
        <taxon>Neoptera</taxon>
        <taxon>Endopterygota</taxon>
        <taxon>Coleoptera</taxon>
        <taxon>Polyphaga</taxon>
        <taxon>Cucujiformia</taxon>
        <taxon>Coccinelloidea</taxon>
        <taxon>Coccinellidae</taxon>
        <taxon>Scymninae</taxon>
        <taxon>Scymnini</taxon>
        <taxon>Cryptolaemus</taxon>
    </lineage>
</organism>
<gene>
    <name evidence="8" type="ORF">HHI36_010076</name>
</gene>
<keyword evidence="2 5" id="KW-0812">Transmembrane</keyword>
<feature type="transmembrane region" description="Helical" evidence="6">
    <location>
        <begin position="20"/>
        <end position="42"/>
    </location>
</feature>
<dbReference type="SMART" id="SM00724">
    <property type="entry name" value="TLC"/>
    <property type="match status" value="1"/>
</dbReference>
<dbReference type="Pfam" id="PF03798">
    <property type="entry name" value="TRAM_LAG1_CLN8"/>
    <property type="match status" value="1"/>
</dbReference>
<dbReference type="EMBL" id="JABFTP020000001">
    <property type="protein sequence ID" value="KAL3265885.1"/>
    <property type="molecule type" value="Genomic_DNA"/>
</dbReference>
<feature type="transmembrane region" description="Helical" evidence="6">
    <location>
        <begin position="209"/>
        <end position="231"/>
    </location>
</feature>
<protein>
    <recommendedName>
        <fullName evidence="7">TLC domain-containing protein</fullName>
    </recommendedName>
</protein>
<keyword evidence="9" id="KW-1185">Reference proteome</keyword>
<dbReference type="InterPro" id="IPR042512">
    <property type="entry name" value="TLCD5"/>
</dbReference>
<dbReference type="PANTHER" id="PTHR31898">
    <property type="entry name" value="TRANSMEMBRANE PROTEIN 136"/>
    <property type="match status" value="1"/>
</dbReference>
<dbReference type="InterPro" id="IPR006634">
    <property type="entry name" value="TLC-dom"/>
</dbReference>
<proteinExistence type="predicted"/>
<evidence type="ECO:0000256" key="3">
    <source>
        <dbReference type="ARBA" id="ARBA00022989"/>
    </source>
</evidence>
<feature type="domain" description="TLC" evidence="7">
    <location>
        <begin position="44"/>
        <end position="234"/>
    </location>
</feature>
<dbReference type="PANTHER" id="PTHR31898:SF1">
    <property type="entry name" value="TLC DOMAIN-CONTAINING PROTEIN 5"/>
    <property type="match status" value="1"/>
</dbReference>
<evidence type="ECO:0000313" key="8">
    <source>
        <dbReference type="EMBL" id="KAL3265885.1"/>
    </source>
</evidence>
<dbReference type="Proteomes" id="UP001516400">
    <property type="component" value="Unassembled WGS sequence"/>
</dbReference>
<dbReference type="AlphaFoldDB" id="A0ABD2MHU7"/>
<sequence length="252" mass="29743">MEIEEIEEKHATILTYEFKSIRTIVLSTLAWAICYQIFKYIFPKKSPEFNSRLLTWIHGIIATIIGLNQCLLNENPFEHPDWITTNIQNFLLVFSLGYFIYDLIWCSYYRTETGLMIMHHLYTIYALKAMVWKGYSGAQACCCLGCMEITNPVLQLRWFIRSEGYHKTITFILVELLFFILFFTFRMLIGSYIALKVLFEEKNDTDFKIATMLLHTVSCLFMVQIFKYAILKYGSNGRFWKSQMDLTTEEIT</sequence>
<name>A0ABD2MHU7_9CUCU</name>
<reference evidence="8 9" key="1">
    <citation type="journal article" date="2021" name="BMC Biol.">
        <title>Horizontally acquired antibacterial genes associated with adaptive radiation of ladybird beetles.</title>
        <authorList>
            <person name="Li H.S."/>
            <person name="Tang X.F."/>
            <person name="Huang Y.H."/>
            <person name="Xu Z.Y."/>
            <person name="Chen M.L."/>
            <person name="Du X.Y."/>
            <person name="Qiu B.Y."/>
            <person name="Chen P.T."/>
            <person name="Zhang W."/>
            <person name="Slipinski A."/>
            <person name="Escalona H.E."/>
            <person name="Waterhouse R.M."/>
            <person name="Zwick A."/>
            <person name="Pang H."/>
        </authorList>
    </citation>
    <scope>NUCLEOTIDE SEQUENCE [LARGE SCALE GENOMIC DNA]</scope>
    <source>
        <strain evidence="8">SYSU2018</strain>
    </source>
</reference>
<accession>A0ABD2MHU7</accession>
<dbReference type="PROSITE" id="PS50922">
    <property type="entry name" value="TLC"/>
    <property type="match status" value="1"/>
</dbReference>
<evidence type="ECO:0000256" key="1">
    <source>
        <dbReference type="ARBA" id="ARBA00004141"/>
    </source>
</evidence>